<dbReference type="GO" id="GO:0050650">
    <property type="term" value="P:chondroitin sulfate proteoglycan biosynthetic process"/>
    <property type="evidence" value="ECO:0007669"/>
    <property type="project" value="InterPro"/>
</dbReference>
<accession>A0AA36GC93</accession>
<dbReference type="InterPro" id="IPR007669">
    <property type="entry name" value="Chst-1-like"/>
</dbReference>
<proteinExistence type="predicted"/>
<feature type="transmembrane region" description="Helical" evidence="1">
    <location>
        <begin position="195"/>
        <end position="221"/>
    </location>
</feature>
<evidence type="ECO:0008006" key="4">
    <source>
        <dbReference type="Google" id="ProtNLM"/>
    </source>
</evidence>
<keyword evidence="1" id="KW-1133">Transmembrane helix</keyword>
<dbReference type="Proteomes" id="UP001177023">
    <property type="component" value="Unassembled WGS sequence"/>
</dbReference>
<dbReference type="EMBL" id="CATQJA010002659">
    <property type="protein sequence ID" value="CAJ0580160.1"/>
    <property type="molecule type" value="Genomic_DNA"/>
</dbReference>
<dbReference type="InterPro" id="IPR005331">
    <property type="entry name" value="Sulfotransferase"/>
</dbReference>
<comment type="caution">
    <text evidence="2">The sequence shown here is derived from an EMBL/GenBank/DDBJ whole genome shotgun (WGS) entry which is preliminary data.</text>
</comment>
<name>A0AA36GC93_9BILA</name>
<evidence type="ECO:0000313" key="2">
    <source>
        <dbReference type="EMBL" id="CAJ0580160.1"/>
    </source>
</evidence>
<sequence>MMRLICDLFKLYHGAMELGTENDKFCNMETKKIVPESELNVPPVFISREPIDRFVSAYMMLCIKLDVCEETHQASVHKFVEFLYDEFNKDGEEPKLPGKYGDFMAHHLGLQTWYCVPETMRNIRIESDVFAELKDYFLEAGMPAMIVDKAISRLQTTKINGLPPVYSSLRDHVTSEIYSNCDTLRKLTEIYYQDFCWHITIFCTATTVAIVILSINLVVFFHKRLPLFENVYERKTVIEEQCTAKTGHCYAVIDHVWTRDHVVAGLHERWFNQPTDNRTRVLEADIIDYIADSRRRGTISISMHNVYKEKGRAAVFQLTKQLEAYFPSCFVFEARIAEEVLTVCTKTDIPPKPILISRLETAIRDVRLNHMRQMKIRKSNQSIYLAWKK</sequence>
<dbReference type="GO" id="GO:1902884">
    <property type="term" value="P:positive regulation of response to oxidative stress"/>
    <property type="evidence" value="ECO:0007669"/>
    <property type="project" value="InterPro"/>
</dbReference>
<dbReference type="GO" id="GO:0047756">
    <property type="term" value="F:chondroitin 4-sulfotransferase activity"/>
    <property type="evidence" value="ECO:0007669"/>
    <property type="project" value="InterPro"/>
</dbReference>
<gene>
    <name evidence="2" type="ORF">MSPICULIGERA_LOCUS18361</name>
</gene>
<evidence type="ECO:0000313" key="3">
    <source>
        <dbReference type="Proteomes" id="UP001177023"/>
    </source>
</evidence>
<evidence type="ECO:0000256" key="1">
    <source>
        <dbReference type="SAM" id="Phobius"/>
    </source>
</evidence>
<dbReference type="PANTHER" id="PTHR22900:SF10">
    <property type="entry name" value="CARBOHYDRATE SULFOTRANSFERASE"/>
    <property type="match status" value="1"/>
</dbReference>
<reference evidence="2" key="1">
    <citation type="submission" date="2023-06" db="EMBL/GenBank/DDBJ databases">
        <authorList>
            <person name="Delattre M."/>
        </authorList>
    </citation>
    <scope>NUCLEOTIDE SEQUENCE</scope>
    <source>
        <strain evidence="2">AF72</strain>
    </source>
</reference>
<dbReference type="GO" id="GO:0016020">
    <property type="term" value="C:membrane"/>
    <property type="evidence" value="ECO:0007669"/>
    <property type="project" value="InterPro"/>
</dbReference>
<organism evidence="2 3">
    <name type="scientific">Mesorhabditis spiculigera</name>
    <dbReference type="NCBI Taxonomy" id="96644"/>
    <lineage>
        <taxon>Eukaryota</taxon>
        <taxon>Metazoa</taxon>
        <taxon>Ecdysozoa</taxon>
        <taxon>Nematoda</taxon>
        <taxon>Chromadorea</taxon>
        <taxon>Rhabditida</taxon>
        <taxon>Rhabditina</taxon>
        <taxon>Rhabditomorpha</taxon>
        <taxon>Rhabditoidea</taxon>
        <taxon>Rhabditidae</taxon>
        <taxon>Mesorhabditinae</taxon>
        <taxon>Mesorhabditis</taxon>
    </lineage>
</organism>
<feature type="non-terminal residue" evidence="2">
    <location>
        <position position="389"/>
    </location>
</feature>
<protein>
    <recommendedName>
        <fullName evidence="4">Sulfotransferase</fullName>
    </recommendedName>
</protein>
<dbReference type="PANTHER" id="PTHR22900">
    <property type="entry name" value="PROTEIN CBG14245-RELATED"/>
    <property type="match status" value="1"/>
</dbReference>
<dbReference type="Pfam" id="PF03567">
    <property type="entry name" value="Sulfotransfer_2"/>
    <property type="match status" value="1"/>
</dbReference>
<keyword evidence="1" id="KW-0472">Membrane</keyword>
<keyword evidence="3" id="KW-1185">Reference proteome</keyword>
<dbReference type="AlphaFoldDB" id="A0AA36GC93"/>
<keyword evidence="1" id="KW-0812">Transmembrane</keyword>